<sequence>MLAACAARADRLTNVFIDYDEMLDLMYERVSNIIEVSDKKFNIFEGVNVGFPDPAFDDPTLLGIPVNEVYTVRMVRGPNDGCVVSNHSGVNSSRSFVLREKTFVRYMFRSHNVNEVNRLERYVWKSYFDQLVHERELVRTPSSENDGSYRISSIDGRVIRNKLYYSIGFYVFSAERKLYAVVRSRGDMTARAWLVDARECDDVSRSTVLSVVLKTEASDCEYFDSCRAVSHAGRDDKLYSWKRFSQNFERVKDFHMSRSRGSTESFVSHLLNTTTIYLERNCRLCESCLNADSYAYVSDVHCFEKHFCRVCNRETVNRTKGNRFFGMNDASYDTENIPNDDDERDENEDSMKEHNATAPSSTTFTSTTFVPLPTVTTPSSTVSGYTTPTTTNDGINITTTTAEPNTSSSSDVENYTTTQVPQDVENYTTTRIPPIATVRTNNTRVDPVTKNPKTDSLTTVKYEQTTPIFLGAISSTTARVSTTTIVPNNISFVANESTETPTAELVPSTTLANESSPTTTTELVTSVAAFSNESTETPTTELVPSTALANESSPTTTTETPTTELVPTTTLANESSPTTTTEPAFSNESTETPVTKIAFSNESTEATTKFSKDFTVGATTEIVPVTDESPNESKEIVSTTPSIDESIAESTTIAYKKEKRQPYVKLENEDLNTEQKRTLVEEWLKENPDYLKKLDLTERMDAWASKCWKKEYNL</sequence>
<dbReference type="EMBL" id="CM056743">
    <property type="protein sequence ID" value="KAJ8670170.1"/>
    <property type="molecule type" value="Genomic_DNA"/>
</dbReference>
<gene>
    <name evidence="1" type="ORF">QAD02_001429</name>
</gene>
<evidence type="ECO:0000313" key="2">
    <source>
        <dbReference type="Proteomes" id="UP001239111"/>
    </source>
</evidence>
<keyword evidence="2" id="KW-1185">Reference proteome</keyword>
<dbReference type="Proteomes" id="UP001239111">
    <property type="component" value="Chromosome 3"/>
</dbReference>
<accession>A0ACC2NKS6</accession>
<name>A0ACC2NKS6_9HYME</name>
<evidence type="ECO:0000313" key="1">
    <source>
        <dbReference type="EMBL" id="KAJ8670170.1"/>
    </source>
</evidence>
<protein>
    <submittedName>
        <fullName evidence="1">Uncharacterized protein</fullName>
    </submittedName>
</protein>
<organism evidence="1 2">
    <name type="scientific">Eretmocerus hayati</name>
    <dbReference type="NCBI Taxonomy" id="131215"/>
    <lineage>
        <taxon>Eukaryota</taxon>
        <taxon>Metazoa</taxon>
        <taxon>Ecdysozoa</taxon>
        <taxon>Arthropoda</taxon>
        <taxon>Hexapoda</taxon>
        <taxon>Insecta</taxon>
        <taxon>Pterygota</taxon>
        <taxon>Neoptera</taxon>
        <taxon>Endopterygota</taxon>
        <taxon>Hymenoptera</taxon>
        <taxon>Apocrita</taxon>
        <taxon>Proctotrupomorpha</taxon>
        <taxon>Chalcidoidea</taxon>
        <taxon>Aphelinidae</taxon>
        <taxon>Aphelininae</taxon>
        <taxon>Eretmocerus</taxon>
    </lineage>
</organism>
<comment type="caution">
    <text evidence="1">The sequence shown here is derived from an EMBL/GenBank/DDBJ whole genome shotgun (WGS) entry which is preliminary data.</text>
</comment>
<reference evidence="1" key="1">
    <citation type="submission" date="2023-04" db="EMBL/GenBank/DDBJ databases">
        <title>A chromosome-level genome assembly of the parasitoid wasp Eretmocerus hayati.</title>
        <authorList>
            <person name="Zhong Y."/>
            <person name="Liu S."/>
            <person name="Liu Y."/>
        </authorList>
    </citation>
    <scope>NUCLEOTIDE SEQUENCE</scope>
    <source>
        <strain evidence="1">ZJU_SS_LIU_2023</strain>
    </source>
</reference>
<proteinExistence type="predicted"/>